<keyword evidence="1" id="KW-0812">Transmembrane</keyword>
<proteinExistence type="predicted"/>
<gene>
    <name evidence="2" type="ORF">COS58_00490</name>
</gene>
<keyword evidence="1" id="KW-1133">Transmembrane helix</keyword>
<comment type="caution">
    <text evidence="2">The sequence shown here is derived from an EMBL/GenBank/DDBJ whole genome shotgun (WGS) entry which is preliminary data.</text>
</comment>
<feature type="transmembrane region" description="Helical" evidence="1">
    <location>
        <begin position="52"/>
        <end position="79"/>
    </location>
</feature>
<dbReference type="EMBL" id="PEVG01000003">
    <property type="protein sequence ID" value="PIU99786.1"/>
    <property type="molecule type" value="Genomic_DNA"/>
</dbReference>
<organism evidence="2 3">
    <name type="scientific">Candidatus Tagabacteria bacterium CG03_land_8_20_14_0_80_41_22</name>
    <dbReference type="NCBI Taxonomy" id="1975020"/>
    <lineage>
        <taxon>Bacteria</taxon>
        <taxon>Candidatus Tagaibacteriota</taxon>
    </lineage>
</organism>
<protein>
    <recommendedName>
        <fullName evidence="4">DoxX family protein</fullName>
    </recommendedName>
</protein>
<feature type="transmembrane region" description="Helical" evidence="1">
    <location>
        <begin position="12"/>
        <end position="32"/>
    </location>
</feature>
<evidence type="ECO:0000313" key="2">
    <source>
        <dbReference type="EMBL" id="PIU99786.1"/>
    </source>
</evidence>
<feature type="transmembrane region" description="Helical" evidence="1">
    <location>
        <begin position="91"/>
        <end position="110"/>
    </location>
</feature>
<name>A0A2M7B9I6_9BACT</name>
<evidence type="ECO:0008006" key="4">
    <source>
        <dbReference type="Google" id="ProtNLM"/>
    </source>
</evidence>
<dbReference type="Proteomes" id="UP000228561">
    <property type="component" value="Unassembled WGS sequence"/>
</dbReference>
<reference evidence="3" key="1">
    <citation type="submission" date="2017-09" db="EMBL/GenBank/DDBJ databases">
        <title>Depth-based differentiation of microbial function through sediment-hosted aquifers and enrichment of novel symbionts in the deep terrestrial subsurface.</title>
        <authorList>
            <person name="Probst A.J."/>
            <person name="Ladd B."/>
            <person name="Jarett J.K."/>
            <person name="Geller-Mcgrath D.E."/>
            <person name="Sieber C.M.K."/>
            <person name="Emerson J.B."/>
            <person name="Anantharaman K."/>
            <person name="Thomas B.C."/>
            <person name="Malmstrom R."/>
            <person name="Stieglmeier M."/>
            <person name="Klingl A."/>
            <person name="Woyke T."/>
            <person name="Ryan C.M."/>
            <person name="Banfield J.F."/>
        </authorList>
    </citation>
    <scope>NUCLEOTIDE SEQUENCE [LARGE SCALE GENOMIC DNA]</scope>
</reference>
<sequence>MLSLFPQLFAYSELAPLILRIAAGFIVISFAYPKLKKPGEFGNFLVGLAEFLTGALLVAGFLTQLAAALVILAMIFEIFRPSPDKNYKFMVLLMVVLIALMFIGPGFFAIDFPL</sequence>
<dbReference type="AlphaFoldDB" id="A0A2M7B9I6"/>
<evidence type="ECO:0000256" key="1">
    <source>
        <dbReference type="SAM" id="Phobius"/>
    </source>
</evidence>
<evidence type="ECO:0000313" key="3">
    <source>
        <dbReference type="Proteomes" id="UP000228561"/>
    </source>
</evidence>
<keyword evidence="1" id="KW-0472">Membrane</keyword>
<accession>A0A2M7B9I6</accession>